<dbReference type="InterPro" id="IPR011335">
    <property type="entry name" value="Restrct_endonuc-II-like"/>
</dbReference>
<keyword evidence="2" id="KW-0378">Hydrolase</keyword>
<dbReference type="GeneID" id="84903908"/>
<dbReference type="PANTHER" id="PTHR30015">
    <property type="entry name" value="MRR RESTRICTION SYSTEM PROTEIN"/>
    <property type="match status" value="1"/>
</dbReference>
<dbReference type="InterPro" id="IPR011856">
    <property type="entry name" value="tRNA_endonuc-like_dom_sf"/>
</dbReference>
<comment type="caution">
    <text evidence="2">The sequence shown here is derived from an EMBL/GenBank/DDBJ whole genome shotgun (WGS) entry which is preliminary data.</text>
</comment>
<keyword evidence="2" id="KW-0540">Nuclease</keyword>
<evidence type="ECO:0000313" key="2">
    <source>
        <dbReference type="EMBL" id="KRO03256.1"/>
    </source>
</evidence>
<dbReference type="SUPFAM" id="SSF52980">
    <property type="entry name" value="Restriction endonuclease-like"/>
    <property type="match status" value="1"/>
</dbReference>
<dbReference type="EMBL" id="JQCP01000001">
    <property type="protein sequence ID" value="KRO03256.1"/>
    <property type="molecule type" value="Genomic_DNA"/>
</dbReference>
<gene>
    <name evidence="2" type="ORF">IV60_GL000436</name>
</gene>
<proteinExistence type="predicted"/>
<organism evidence="2 3">
    <name type="scientific">Lancefieldella rimae</name>
    <dbReference type="NCBI Taxonomy" id="1383"/>
    <lineage>
        <taxon>Bacteria</taxon>
        <taxon>Bacillati</taxon>
        <taxon>Actinomycetota</taxon>
        <taxon>Coriobacteriia</taxon>
        <taxon>Coriobacteriales</taxon>
        <taxon>Atopobiaceae</taxon>
        <taxon>Lancefieldella</taxon>
    </lineage>
</organism>
<dbReference type="Pfam" id="PF04471">
    <property type="entry name" value="Mrr_cat"/>
    <property type="match status" value="1"/>
</dbReference>
<dbReference type="RefSeq" id="WP_003148351.1">
    <property type="nucleotide sequence ID" value="NZ_JQCP01000001.1"/>
</dbReference>
<dbReference type="InterPro" id="IPR052906">
    <property type="entry name" value="Type_IV_Methyl-Rstrct_Enzyme"/>
</dbReference>
<dbReference type="PANTHER" id="PTHR30015:SF7">
    <property type="entry name" value="TYPE IV METHYL-DIRECTED RESTRICTION ENZYME ECOKMRR"/>
    <property type="match status" value="1"/>
</dbReference>
<evidence type="ECO:0000313" key="3">
    <source>
        <dbReference type="Proteomes" id="UP000051927"/>
    </source>
</evidence>
<protein>
    <submittedName>
        <fullName evidence="2">Endonuclease</fullName>
    </submittedName>
</protein>
<sequence>MMELLEDVFIRCNRCREITGIHKEDFDFETYVYDHGDNGMGEEIEYRHEGGFECDCCGNRISFRISGYEYPVGAFDYEDCEIEGGSFEVEPHMGVIYSRDDFDPDDAYPEYTRVKQMIMEIAQSPEMIYDISPREFEEVIERVLQDQGFETILTQQTRDDGRDIIATKYEMGKPVVFYIECKRYGRQNSVGVSTVRSLYGVQSTDRINKAILVTTGHVTRGARRFVEKQNTMMSVIDVDEIHDLIQKSARKYRGY</sequence>
<keyword evidence="2" id="KW-0255">Endonuclease</keyword>
<keyword evidence="3" id="KW-1185">Reference proteome</keyword>
<accession>A0ABR5Q435</accession>
<dbReference type="GO" id="GO:0004519">
    <property type="term" value="F:endonuclease activity"/>
    <property type="evidence" value="ECO:0007669"/>
    <property type="project" value="UniProtKB-KW"/>
</dbReference>
<reference evidence="2 3" key="1">
    <citation type="journal article" date="2015" name="Genome Announc.">
        <title>Expanding the biotechnology potential of lactobacilli through comparative genomics of 213 strains and associated genera.</title>
        <authorList>
            <person name="Sun Z."/>
            <person name="Harris H.M."/>
            <person name="McCann A."/>
            <person name="Guo C."/>
            <person name="Argimon S."/>
            <person name="Zhang W."/>
            <person name="Yang X."/>
            <person name="Jeffery I.B."/>
            <person name="Cooney J.C."/>
            <person name="Kagawa T.F."/>
            <person name="Liu W."/>
            <person name="Song Y."/>
            <person name="Salvetti E."/>
            <person name="Wrobel A."/>
            <person name="Rasinkangas P."/>
            <person name="Parkhill J."/>
            <person name="Rea M.C."/>
            <person name="O'Sullivan O."/>
            <person name="Ritari J."/>
            <person name="Douillard F.P."/>
            <person name="Paul Ross R."/>
            <person name="Yang R."/>
            <person name="Briner A.E."/>
            <person name="Felis G.E."/>
            <person name="de Vos W.M."/>
            <person name="Barrangou R."/>
            <person name="Klaenhammer T.R."/>
            <person name="Caufield P.W."/>
            <person name="Cui Y."/>
            <person name="Zhang H."/>
            <person name="O'Toole P.W."/>
        </authorList>
    </citation>
    <scope>NUCLEOTIDE SEQUENCE [LARGE SCALE GENOMIC DNA]</scope>
    <source>
        <strain evidence="2 3">DSM 7090</strain>
    </source>
</reference>
<dbReference type="Proteomes" id="UP000051927">
    <property type="component" value="Unassembled WGS sequence"/>
</dbReference>
<feature type="domain" description="Restriction endonuclease type IV Mrr" evidence="1">
    <location>
        <begin position="130"/>
        <end position="245"/>
    </location>
</feature>
<dbReference type="InterPro" id="IPR007560">
    <property type="entry name" value="Restrct_endonuc_IV_Mrr"/>
</dbReference>
<name>A0ABR5Q435_9ACTN</name>
<dbReference type="Gene3D" id="3.40.1350.10">
    <property type="match status" value="1"/>
</dbReference>
<evidence type="ECO:0000259" key="1">
    <source>
        <dbReference type="Pfam" id="PF04471"/>
    </source>
</evidence>